<evidence type="ECO:0000313" key="8">
    <source>
        <dbReference type="EMBL" id="PIA93663.1"/>
    </source>
</evidence>
<dbReference type="InterPro" id="IPR026050">
    <property type="entry name" value="C1GALT1/C1GALT1_chp1"/>
</dbReference>
<dbReference type="Gene3D" id="3.90.550.50">
    <property type="match status" value="1"/>
</dbReference>
<evidence type="ECO:0000313" key="11">
    <source>
        <dbReference type="Proteomes" id="UP001302367"/>
    </source>
</evidence>
<dbReference type="AlphaFoldDB" id="A0A2G5HN40"/>
<evidence type="ECO:0000256" key="5">
    <source>
        <dbReference type="ARBA" id="ARBA00022989"/>
    </source>
</evidence>
<name>A0A2G5HN40_CERBT</name>
<keyword evidence="3 7" id="KW-0812">Transmembrane</keyword>
<evidence type="ECO:0000256" key="7">
    <source>
        <dbReference type="SAM" id="Phobius"/>
    </source>
</evidence>
<evidence type="ECO:0000256" key="6">
    <source>
        <dbReference type="ARBA" id="ARBA00023136"/>
    </source>
</evidence>
<keyword evidence="5 7" id="KW-1133">Transmembrane helix</keyword>
<proteinExistence type="inferred from homology"/>
<gene>
    <name evidence="8" type="ORF">CB0940_04411</name>
    <name evidence="9" type="ORF">RHO25_006280</name>
</gene>
<dbReference type="Proteomes" id="UP000230605">
    <property type="component" value="Chromosome 4"/>
</dbReference>
<keyword evidence="4" id="KW-0735">Signal-anchor</keyword>
<evidence type="ECO:0000313" key="10">
    <source>
        <dbReference type="Proteomes" id="UP000230605"/>
    </source>
</evidence>
<evidence type="ECO:0000256" key="3">
    <source>
        <dbReference type="ARBA" id="ARBA00022692"/>
    </source>
</evidence>
<dbReference type="OrthoDB" id="414175at2759"/>
<dbReference type="PANTHER" id="PTHR23033:SF40">
    <property type="entry name" value="APPLE DOMAIN-CONTAINING PROTEIN"/>
    <property type="match status" value="1"/>
</dbReference>
<dbReference type="PANTHER" id="PTHR23033">
    <property type="entry name" value="BETA1,3-GALACTOSYLTRANSFERASE"/>
    <property type="match status" value="1"/>
</dbReference>
<dbReference type="GO" id="GO:0016020">
    <property type="term" value="C:membrane"/>
    <property type="evidence" value="ECO:0007669"/>
    <property type="project" value="UniProtKB-SubCell"/>
</dbReference>
<dbReference type="Proteomes" id="UP001302367">
    <property type="component" value="Chromosome 4"/>
</dbReference>
<evidence type="ECO:0000256" key="2">
    <source>
        <dbReference type="ARBA" id="ARBA00006462"/>
    </source>
</evidence>
<keyword evidence="11" id="KW-1185">Reference proteome</keyword>
<organism evidence="8 10">
    <name type="scientific">Cercospora beticola</name>
    <name type="common">Sugarbeet leaf spot fungus</name>
    <dbReference type="NCBI Taxonomy" id="122368"/>
    <lineage>
        <taxon>Eukaryota</taxon>
        <taxon>Fungi</taxon>
        <taxon>Dikarya</taxon>
        <taxon>Ascomycota</taxon>
        <taxon>Pezizomycotina</taxon>
        <taxon>Dothideomycetes</taxon>
        <taxon>Dothideomycetidae</taxon>
        <taxon>Mycosphaerellales</taxon>
        <taxon>Mycosphaerellaceae</taxon>
        <taxon>Cercospora</taxon>
    </lineage>
</organism>
<sequence length="446" mass="50487">MRSHHRYVYMGAIATFLMILGELLYFGTPRWTKGLVHTTFGRAKPAQPSDVFLVFRTGATEMHTKLPAHVNTTLTLAEHAMIFADVTQEFAGYTIHDALESVSEETKTSNNDFRVYHQIQQHREESAFLQGLPAKEAWTLDKYKWLPTIHRATVAMQTTDAKWMVIVEADTSLSWTNLLHWLGSLDASKPHYLGARNFVFSDPFSHGGSGVLISLPALQLLQQKRLAEGAAKFDSAWEARCNTPRILYGDLALGLALKEAGVAQEQVWPVLQGEQVSTMGWDKQVWCRTPISWHHNSPEEVDALWRFERDWINTHAPGSTFFFGDVFQHFVKPYIGEDRRKWNNLAQRRKLVHTDSLTPDDKDLEKYSELNGQEQEATRSPEACAAACANEGRFPCIQWAFTPGRCHLDHLIRLGSSTEQEGTQWTSGWIPDQVASTSAQMMACIP</sequence>
<dbReference type="EMBL" id="LKMD01000105">
    <property type="protein sequence ID" value="PIA93663.1"/>
    <property type="molecule type" value="Genomic_DNA"/>
</dbReference>
<feature type="transmembrane region" description="Helical" evidence="7">
    <location>
        <begin position="7"/>
        <end position="27"/>
    </location>
</feature>
<reference evidence="9 11" key="2">
    <citation type="submission" date="2023-09" db="EMBL/GenBank/DDBJ databases">
        <title>Complete-Gapless Cercospora beticola genome.</title>
        <authorList>
            <person name="Wyatt N.A."/>
            <person name="Spanner R.E."/>
            <person name="Bolton M.D."/>
        </authorList>
    </citation>
    <scope>NUCLEOTIDE SEQUENCE [LARGE SCALE GENOMIC DNA]</scope>
    <source>
        <strain evidence="9">Cb09-40</strain>
    </source>
</reference>
<comment type="subcellular location">
    <subcellularLocation>
        <location evidence="1">Membrane</location>
        <topology evidence="1">Single-pass type II membrane protein</topology>
    </subcellularLocation>
</comment>
<dbReference type="EMBL" id="CP134187">
    <property type="protein sequence ID" value="WPB01650.1"/>
    <property type="molecule type" value="Genomic_DNA"/>
</dbReference>
<keyword evidence="6 7" id="KW-0472">Membrane</keyword>
<comment type="similarity">
    <text evidence="2">Belongs to the glycosyltransferase 31 family. Beta3-Gal-T subfamily.</text>
</comment>
<protein>
    <recommendedName>
        <fullName evidence="12">Glycosyltransferase family 31 protein</fullName>
    </recommendedName>
</protein>
<reference evidence="8 10" key="1">
    <citation type="submission" date="2015-10" db="EMBL/GenBank/DDBJ databases">
        <title>The cercosporin biosynthetic gene cluster was horizontally transferred to several fungal lineages and shown to be expanded in Cercospora beticola based on microsynteny with recipient genomes.</title>
        <authorList>
            <person name="De Jonge R."/>
            <person name="Ebert M.K."/>
            <person name="Suttle J.C."/>
            <person name="Jurick Ii W.M."/>
            <person name="Secor G.A."/>
            <person name="Thomma B.P."/>
            <person name="Van De Peer Y."/>
            <person name="Bolton M.D."/>
        </authorList>
    </citation>
    <scope>NUCLEOTIDE SEQUENCE [LARGE SCALE GENOMIC DNA]</scope>
    <source>
        <strain evidence="8 10">09-40</strain>
    </source>
</reference>
<evidence type="ECO:0000313" key="9">
    <source>
        <dbReference type="EMBL" id="WPB01650.1"/>
    </source>
</evidence>
<accession>A0A2G5HN40</accession>
<evidence type="ECO:0000256" key="4">
    <source>
        <dbReference type="ARBA" id="ARBA00022968"/>
    </source>
</evidence>
<evidence type="ECO:0008006" key="12">
    <source>
        <dbReference type="Google" id="ProtNLM"/>
    </source>
</evidence>
<evidence type="ECO:0000256" key="1">
    <source>
        <dbReference type="ARBA" id="ARBA00004606"/>
    </source>
</evidence>